<feature type="non-terminal residue" evidence="1">
    <location>
        <position position="140"/>
    </location>
</feature>
<protein>
    <submittedName>
        <fullName evidence="1">Uncharacterized protein</fullName>
    </submittedName>
</protein>
<gene>
    <name evidence="1" type="ORF">CR513_59448</name>
</gene>
<comment type="caution">
    <text evidence="1">The sequence shown here is derived from an EMBL/GenBank/DDBJ whole genome shotgun (WGS) entry which is preliminary data.</text>
</comment>
<proteinExistence type="predicted"/>
<name>A0A371E881_MUCPR</name>
<dbReference type="EMBL" id="QJKJ01015614">
    <property type="protein sequence ID" value="RDX62241.1"/>
    <property type="molecule type" value="Genomic_DNA"/>
</dbReference>
<evidence type="ECO:0000313" key="1">
    <source>
        <dbReference type="EMBL" id="RDX62241.1"/>
    </source>
</evidence>
<keyword evidence="2" id="KW-1185">Reference proteome</keyword>
<organism evidence="1 2">
    <name type="scientific">Mucuna pruriens</name>
    <name type="common">Velvet bean</name>
    <name type="synonym">Dolichos pruriens</name>
    <dbReference type="NCBI Taxonomy" id="157652"/>
    <lineage>
        <taxon>Eukaryota</taxon>
        <taxon>Viridiplantae</taxon>
        <taxon>Streptophyta</taxon>
        <taxon>Embryophyta</taxon>
        <taxon>Tracheophyta</taxon>
        <taxon>Spermatophyta</taxon>
        <taxon>Magnoliopsida</taxon>
        <taxon>eudicotyledons</taxon>
        <taxon>Gunneridae</taxon>
        <taxon>Pentapetalae</taxon>
        <taxon>rosids</taxon>
        <taxon>fabids</taxon>
        <taxon>Fabales</taxon>
        <taxon>Fabaceae</taxon>
        <taxon>Papilionoideae</taxon>
        <taxon>50 kb inversion clade</taxon>
        <taxon>NPAAA clade</taxon>
        <taxon>indigoferoid/millettioid clade</taxon>
        <taxon>Phaseoleae</taxon>
        <taxon>Mucuna</taxon>
    </lineage>
</organism>
<dbReference type="Proteomes" id="UP000257109">
    <property type="component" value="Unassembled WGS sequence"/>
</dbReference>
<sequence>PNPEEEAKVITLRSEKELNELKKKNKHASLQKEKVFTEEIPTKEKEKGKEKLHINISFAKVIAQMSNKLGLQEPHPTNISLTITHSLGLVEDVLVKVDNPNHFRKTLLDHREGCDRCRVRKIDLKIRVGLLSNVKLSLEG</sequence>
<accession>A0A371E881</accession>
<reference evidence="1" key="1">
    <citation type="submission" date="2018-05" db="EMBL/GenBank/DDBJ databases">
        <title>Draft genome of Mucuna pruriens seed.</title>
        <authorList>
            <person name="Nnadi N.E."/>
            <person name="Vos R."/>
            <person name="Hasami M.H."/>
            <person name="Devisetty U.K."/>
            <person name="Aguiy J.C."/>
        </authorList>
    </citation>
    <scope>NUCLEOTIDE SEQUENCE [LARGE SCALE GENOMIC DNA]</scope>
    <source>
        <strain evidence="1">JCA_2017</strain>
    </source>
</reference>
<feature type="non-terminal residue" evidence="1">
    <location>
        <position position="1"/>
    </location>
</feature>
<evidence type="ECO:0000313" key="2">
    <source>
        <dbReference type="Proteomes" id="UP000257109"/>
    </source>
</evidence>
<dbReference type="AlphaFoldDB" id="A0A371E881"/>